<reference evidence="3" key="1">
    <citation type="submission" date="2016-03" db="EMBL/GenBank/DDBJ databases">
        <title>Complete genome sequence of the type strain Actinoalloteichus hymeniacidonis DSM 45092.</title>
        <authorList>
            <person name="Schaffert L."/>
            <person name="Albersmeier A."/>
            <person name="Winkler A."/>
            <person name="Kalinowski J."/>
            <person name="Zotchev S."/>
            <person name="Ruckert C."/>
        </authorList>
    </citation>
    <scope>NUCLEOTIDE SEQUENCE [LARGE SCALE GENOMIC DNA]</scope>
    <source>
        <strain evidence="3">HPA177(T) (DSM 45092(T))</strain>
    </source>
</reference>
<dbReference type="AlphaFoldDB" id="A0AAC9MZZ3"/>
<feature type="compositionally biased region" description="Basic residues" evidence="1">
    <location>
        <begin position="39"/>
        <end position="52"/>
    </location>
</feature>
<evidence type="ECO:0000313" key="3">
    <source>
        <dbReference type="Proteomes" id="UP000095210"/>
    </source>
</evidence>
<organism evidence="2 3">
    <name type="scientific">Actinoalloteichus hymeniacidonis</name>
    <dbReference type="NCBI Taxonomy" id="340345"/>
    <lineage>
        <taxon>Bacteria</taxon>
        <taxon>Bacillati</taxon>
        <taxon>Actinomycetota</taxon>
        <taxon>Actinomycetes</taxon>
        <taxon>Pseudonocardiales</taxon>
        <taxon>Pseudonocardiaceae</taxon>
        <taxon>Actinoalloteichus</taxon>
    </lineage>
</organism>
<dbReference type="Proteomes" id="UP000095210">
    <property type="component" value="Chromosome"/>
</dbReference>
<evidence type="ECO:0000313" key="2">
    <source>
        <dbReference type="EMBL" id="AOS64532.1"/>
    </source>
</evidence>
<feature type="compositionally biased region" description="Basic and acidic residues" evidence="1">
    <location>
        <begin position="149"/>
        <end position="161"/>
    </location>
</feature>
<proteinExistence type="predicted"/>
<protein>
    <submittedName>
        <fullName evidence="2">Uncharacterized protein</fullName>
    </submittedName>
</protein>
<feature type="region of interest" description="Disordered" evidence="1">
    <location>
        <begin position="39"/>
        <end position="181"/>
    </location>
</feature>
<dbReference type="KEGG" id="ahm:TL08_18705"/>
<accession>A0AAC9MZZ3</accession>
<name>A0AAC9MZZ3_9PSEU</name>
<sequence>MHCRRGAAGSHQRSPEVQRTIGSVGGNWFAESSLMKSVAPRHTRKLRRHACWRRTSQPPRDSMISARQARHHDYRLEDHRRRRSATPSVSPERNAGQQPGQVGRHRHPVLGKKGETGSTHVLVGAGSHQSAEYTRRRVSATDVRPTSRIHGDATHRSDRSSSAELPKGLAASAASAPRGPLSCRCVPDSDARCPAQVALHRKRRPTERSTPTTFSYSCVATFL</sequence>
<keyword evidence="3" id="KW-1185">Reference proteome</keyword>
<gene>
    <name evidence="2" type="ORF">TL08_18705</name>
</gene>
<dbReference type="EMBL" id="CP014859">
    <property type="protein sequence ID" value="AOS64532.1"/>
    <property type="molecule type" value="Genomic_DNA"/>
</dbReference>
<evidence type="ECO:0000256" key="1">
    <source>
        <dbReference type="SAM" id="MobiDB-lite"/>
    </source>
</evidence>
<feature type="compositionally biased region" description="Polar residues" evidence="1">
    <location>
        <begin position="85"/>
        <end position="100"/>
    </location>
</feature>